<keyword evidence="2" id="KW-1185">Reference proteome</keyword>
<organism evidence="1 2">
    <name type="scientific">Desulfopila aestuarii DSM 18488</name>
    <dbReference type="NCBI Taxonomy" id="1121416"/>
    <lineage>
        <taxon>Bacteria</taxon>
        <taxon>Pseudomonadati</taxon>
        <taxon>Thermodesulfobacteriota</taxon>
        <taxon>Desulfobulbia</taxon>
        <taxon>Desulfobulbales</taxon>
        <taxon>Desulfocapsaceae</taxon>
        <taxon>Desulfopila</taxon>
    </lineage>
</organism>
<dbReference type="PANTHER" id="PTHR43861">
    <property type="entry name" value="TRANS-ACONITATE 2-METHYLTRANSFERASE-RELATED"/>
    <property type="match status" value="1"/>
</dbReference>
<sequence>MDQNNHSLFADRVDRLEKNVYGSVKGQIRLALLEQDLREYCPEYTSCSLRILDIGGGSGRFARICANQGHSVLLLDSSEEMIRRVSESLVECGPVGNIGVTHQDFMEESCVFSEQFDLVLLHGSAEWMSSPEAAIVKACGCVRSGGYLSLLVFNKDRLTFKRGINGMLLQEKAQSSKKINTLTPPGAMSPDDIIKILTKYPGKMCSKSGIRIFHKFFRQGVSEQVLTPEEWLQQEQLYFRQEPFASLGEHTHIIWQAKS</sequence>
<dbReference type="OrthoDB" id="5319472at2"/>
<dbReference type="GO" id="GO:0032259">
    <property type="term" value="P:methylation"/>
    <property type="evidence" value="ECO:0007669"/>
    <property type="project" value="UniProtKB-KW"/>
</dbReference>
<protein>
    <submittedName>
        <fullName evidence="1">S-adenosylmethionine-dependent methyltransferase</fullName>
    </submittedName>
</protein>
<dbReference type="RefSeq" id="WP_073615035.1">
    <property type="nucleotide sequence ID" value="NZ_FRFE01000020.1"/>
</dbReference>
<gene>
    <name evidence="1" type="ORF">SAMN02745220_03578</name>
</gene>
<dbReference type="GO" id="GO:0008168">
    <property type="term" value="F:methyltransferase activity"/>
    <property type="evidence" value="ECO:0007669"/>
    <property type="project" value="UniProtKB-KW"/>
</dbReference>
<evidence type="ECO:0000313" key="1">
    <source>
        <dbReference type="EMBL" id="SHO50668.1"/>
    </source>
</evidence>
<dbReference type="InterPro" id="IPR029063">
    <property type="entry name" value="SAM-dependent_MTases_sf"/>
</dbReference>
<keyword evidence="1" id="KW-0489">Methyltransferase</keyword>
<dbReference type="SUPFAM" id="SSF53335">
    <property type="entry name" value="S-adenosyl-L-methionine-dependent methyltransferases"/>
    <property type="match status" value="1"/>
</dbReference>
<accession>A0A1M7YDS3</accession>
<dbReference type="Gene3D" id="3.40.50.150">
    <property type="entry name" value="Vaccinia Virus protein VP39"/>
    <property type="match status" value="1"/>
</dbReference>
<dbReference type="EMBL" id="FRFE01000020">
    <property type="protein sequence ID" value="SHO50668.1"/>
    <property type="molecule type" value="Genomic_DNA"/>
</dbReference>
<reference evidence="1 2" key="1">
    <citation type="submission" date="2016-12" db="EMBL/GenBank/DDBJ databases">
        <authorList>
            <person name="Song W.-J."/>
            <person name="Kurnit D.M."/>
        </authorList>
    </citation>
    <scope>NUCLEOTIDE SEQUENCE [LARGE SCALE GENOMIC DNA]</scope>
    <source>
        <strain evidence="1 2">DSM 18488</strain>
    </source>
</reference>
<proteinExistence type="predicted"/>
<keyword evidence="1" id="KW-0808">Transferase</keyword>
<dbReference type="STRING" id="1121416.SAMN02745220_03578"/>
<name>A0A1M7YDS3_9BACT</name>
<dbReference type="Proteomes" id="UP000184603">
    <property type="component" value="Unassembled WGS sequence"/>
</dbReference>
<dbReference type="CDD" id="cd02440">
    <property type="entry name" value="AdoMet_MTases"/>
    <property type="match status" value="1"/>
</dbReference>
<dbReference type="Pfam" id="PF13489">
    <property type="entry name" value="Methyltransf_23"/>
    <property type="match status" value="1"/>
</dbReference>
<dbReference type="AlphaFoldDB" id="A0A1M7YDS3"/>
<evidence type="ECO:0000313" key="2">
    <source>
        <dbReference type="Proteomes" id="UP000184603"/>
    </source>
</evidence>